<dbReference type="Pfam" id="PF01565">
    <property type="entry name" value="FAD_binding_4"/>
    <property type="match status" value="1"/>
</dbReference>
<evidence type="ECO:0000256" key="8">
    <source>
        <dbReference type="ARBA" id="ARBA00022618"/>
    </source>
</evidence>
<evidence type="ECO:0000256" key="9">
    <source>
        <dbReference type="ARBA" id="ARBA00022630"/>
    </source>
</evidence>
<dbReference type="Gene3D" id="3.90.78.10">
    <property type="entry name" value="UDP-N-acetylenolpyruvoylglucosamine reductase, C-terminal domain"/>
    <property type="match status" value="1"/>
</dbReference>
<keyword evidence="16 19" id="KW-0961">Cell wall biogenesis/degradation</keyword>
<keyword evidence="7 19" id="KW-0963">Cytoplasm</keyword>
<evidence type="ECO:0000256" key="16">
    <source>
        <dbReference type="ARBA" id="ARBA00023316"/>
    </source>
</evidence>
<dbReference type="SUPFAM" id="SSF56176">
    <property type="entry name" value="FAD-binding/transporter-associated domain-like"/>
    <property type="match status" value="1"/>
</dbReference>
<dbReference type="AlphaFoldDB" id="A0A518BAI0"/>
<keyword evidence="10 19" id="KW-0274">FAD</keyword>
<dbReference type="GO" id="GO:0071555">
    <property type="term" value="P:cell wall organization"/>
    <property type="evidence" value="ECO:0007669"/>
    <property type="project" value="UniProtKB-KW"/>
</dbReference>
<sequence>MIQYHAQLARMTTFQLGGVAERLVQPSSIRELAETIALGRRRGWPTRILGHGSNLLLRDRVLPGLTIRLDRRGFGTLRAQGYEVTAGAGVSLSRLIGFCVGRGFHGLEGLVGIPAAVGGALRNNAGGRDVTIAERLSSVTLLNRDGDVVTLPRGELSFGYRSSSFAESVILEAVFRLERGVREEALQRCRDHFQRKRADQPLAERSAGCIFRNPPGDFAGRLVETAGLKGLRIGRAEISPLHGNFIVAHRGARSDDVLRLIDHVRERVANVHGVWLELEIEVW</sequence>
<reference evidence="21 22" key="1">
    <citation type="submission" date="2019-02" db="EMBL/GenBank/DDBJ databases">
        <title>Deep-cultivation of Planctomycetes and their phenomic and genomic characterization uncovers novel biology.</title>
        <authorList>
            <person name="Wiegand S."/>
            <person name="Jogler M."/>
            <person name="Boedeker C."/>
            <person name="Pinto D."/>
            <person name="Vollmers J."/>
            <person name="Rivas-Marin E."/>
            <person name="Kohn T."/>
            <person name="Peeters S.H."/>
            <person name="Heuer A."/>
            <person name="Rast P."/>
            <person name="Oberbeckmann S."/>
            <person name="Bunk B."/>
            <person name="Jeske O."/>
            <person name="Meyerdierks A."/>
            <person name="Storesund J.E."/>
            <person name="Kallscheuer N."/>
            <person name="Luecker S."/>
            <person name="Lage O.M."/>
            <person name="Pohl T."/>
            <person name="Merkel B.J."/>
            <person name="Hornburger P."/>
            <person name="Mueller R.-W."/>
            <person name="Bruemmer F."/>
            <person name="Labrenz M."/>
            <person name="Spormann A.M."/>
            <person name="Op den Camp H."/>
            <person name="Overmann J."/>
            <person name="Amann R."/>
            <person name="Jetten M.S.M."/>
            <person name="Mascher T."/>
            <person name="Medema M.H."/>
            <person name="Devos D.P."/>
            <person name="Kaster A.-K."/>
            <person name="Ovreas L."/>
            <person name="Rohde M."/>
            <person name="Galperin M.Y."/>
            <person name="Jogler C."/>
        </authorList>
    </citation>
    <scope>NUCLEOTIDE SEQUENCE [LARGE SCALE GENOMIC DNA]</scope>
    <source>
        <strain evidence="21 22">Pan216</strain>
    </source>
</reference>
<dbReference type="InterPro" id="IPR016166">
    <property type="entry name" value="FAD-bd_PCMH"/>
</dbReference>
<evidence type="ECO:0000256" key="17">
    <source>
        <dbReference type="ARBA" id="ARBA00031026"/>
    </source>
</evidence>
<comment type="function">
    <text evidence="2 19">Cell wall formation.</text>
</comment>
<dbReference type="PANTHER" id="PTHR21071:SF4">
    <property type="entry name" value="UDP-N-ACETYLENOLPYRUVOYLGLUCOSAMINE REDUCTASE"/>
    <property type="match status" value="1"/>
</dbReference>
<evidence type="ECO:0000256" key="5">
    <source>
        <dbReference type="ARBA" id="ARBA00012518"/>
    </source>
</evidence>
<dbReference type="InterPro" id="IPR016169">
    <property type="entry name" value="FAD-bd_PCMH_sub2"/>
</dbReference>
<keyword evidence="9 19" id="KW-0285">Flavoprotein</keyword>
<feature type="active site" evidence="19">
    <location>
        <position position="161"/>
    </location>
</feature>
<feature type="active site" evidence="19">
    <location>
        <position position="279"/>
    </location>
</feature>
<evidence type="ECO:0000256" key="19">
    <source>
        <dbReference type="HAMAP-Rule" id="MF_00037"/>
    </source>
</evidence>
<keyword evidence="12 19" id="KW-0133">Cell shape</keyword>
<keyword evidence="15 19" id="KW-0131">Cell cycle</keyword>
<evidence type="ECO:0000256" key="15">
    <source>
        <dbReference type="ARBA" id="ARBA00023306"/>
    </source>
</evidence>
<keyword evidence="14 19" id="KW-0560">Oxidoreductase</keyword>
<evidence type="ECO:0000256" key="12">
    <source>
        <dbReference type="ARBA" id="ARBA00022960"/>
    </source>
</evidence>
<evidence type="ECO:0000256" key="3">
    <source>
        <dbReference type="ARBA" id="ARBA00004496"/>
    </source>
</evidence>
<accession>A0A518BAI0</accession>
<dbReference type="RefSeq" id="WP_145261850.1">
    <property type="nucleotide sequence ID" value="NZ_CP036279.1"/>
</dbReference>
<dbReference type="InterPro" id="IPR003170">
    <property type="entry name" value="MurB"/>
</dbReference>
<keyword evidence="13 19" id="KW-0573">Peptidoglycan synthesis</keyword>
<protein>
    <recommendedName>
        <fullName evidence="6 19">UDP-N-acetylenolpyruvoylglucosamine reductase</fullName>
        <ecNumber evidence="5 19">1.3.1.98</ecNumber>
    </recommendedName>
    <alternativeName>
        <fullName evidence="17 19">UDP-N-acetylmuramate dehydrogenase</fullName>
    </alternativeName>
</protein>
<dbReference type="GO" id="GO:0051301">
    <property type="term" value="P:cell division"/>
    <property type="evidence" value="ECO:0007669"/>
    <property type="project" value="UniProtKB-KW"/>
</dbReference>
<dbReference type="PROSITE" id="PS51387">
    <property type="entry name" value="FAD_PCMH"/>
    <property type="match status" value="1"/>
</dbReference>
<dbReference type="KEGG" id="knv:Pan216_48590"/>
<dbReference type="SUPFAM" id="SSF56194">
    <property type="entry name" value="Uridine diphospho-N-Acetylenolpyruvylglucosamine reductase, MurB, C-terminal domain"/>
    <property type="match status" value="1"/>
</dbReference>
<evidence type="ECO:0000256" key="7">
    <source>
        <dbReference type="ARBA" id="ARBA00022490"/>
    </source>
</evidence>
<dbReference type="GO" id="GO:0005829">
    <property type="term" value="C:cytosol"/>
    <property type="evidence" value="ECO:0007669"/>
    <property type="project" value="TreeGrafter"/>
</dbReference>
<dbReference type="InterPro" id="IPR016167">
    <property type="entry name" value="FAD-bd_PCMH_sub1"/>
</dbReference>
<comment type="similarity">
    <text evidence="19">Belongs to the MurB family.</text>
</comment>
<dbReference type="NCBIfam" id="TIGR00179">
    <property type="entry name" value="murB"/>
    <property type="match status" value="1"/>
</dbReference>
<proteinExistence type="inferred from homology"/>
<dbReference type="Proteomes" id="UP000317093">
    <property type="component" value="Chromosome"/>
</dbReference>
<dbReference type="InterPro" id="IPR036318">
    <property type="entry name" value="FAD-bd_PCMH-like_sf"/>
</dbReference>
<comment type="subcellular location">
    <subcellularLocation>
        <location evidence="3 19">Cytoplasm</location>
    </subcellularLocation>
</comment>
<evidence type="ECO:0000256" key="11">
    <source>
        <dbReference type="ARBA" id="ARBA00022857"/>
    </source>
</evidence>
<dbReference type="PANTHER" id="PTHR21071">
    <property type="entry name" value="UDP-N-ACETYLENOLPYRUVOYLGLUCOSAMINE REDUCTASE"/>
    <property type="match status" value="1"/>
</dbReference>
<dbReference type="NCBIfam" id="NF010480">
    <property type="entry name" value="PRK13905.1"/>
    <property type="match status" value="1"/>
</dbReference>
<dbReference type="EMBL" id="CP036279">
    <property type="protein sequence ID" value="QDU63978.1"/>
    <property type="molecule type" value="Genomic_DNA"/>
</dbReference>
<evidence type="ECO:0000256" key="1">
    <source>
        <dbReference type="ARBA" id="ARBA00001974"/>
    </source>
</evidence>
<dbReference type="Gene3D" id="3.30.465.10">
    <property type="match status" value="1"/>
</dbReference>
<dbReference type="Gene3D" id="3.30.43.10">
    <property type="entry name" value="Uridine Diphospho-n-acetylenolpyruvylglucosamine Reductase, domain 2"/>
    <property type="match status" value="1"/>
</dbReference>
<name>A0A518BAI0_9BACT</name>
<dbReference type="GO" id="GO:0071949">
    <property type="term" value="F:FAD binding"/>
    <property type="evidence" value="ECO:0007669"/>
    <property type="project" value="InterPro"/>
</dbReference>
<dbReference type="EC" id="1.3.1.98" evidence="5 19"/>
<dbReference type="UniPathway" id="UPA00219"/>
<dbReference type="GO" id="GO:0008762">
    <property type="term" value="F:UDP-N-acetylmuramate dehydrogenase activity"/>
    <property type="evidence" value="ECO:0007669"/>
    <property type="project" value="UniProtKB-UniRule"/>
</dbReference>
<dbReference type="InterPro" id="IPR006094">
    <property type="entry name" value="Oxid_FAD_bind_N"/>
</dbReference>
<evidence type="ECO:0000256" key="10">
    <source>
        <dbReference type="ARBA" id="ARBA00022827"/>
    </source>
</evidence>
<evidence type="ECO:0000256" key="13">
    <source>
        <dbReference type="ARBA" id="ARBA00022984"/>
    </source>
</evidence>
<evidence type="ECO:0000256" key="14">
    <source>
        <dbReference type="ARBA" id="ARBA00023002"/>
    </source>
</evidence>
<evidence type="ECO:0000256" key="4">
    <source>
        <dbReference type="ARBA" id="ARBA00004752"/>
    </source>
</evidence>
<gene>
    <name evidence="21" type="primary">murB_1</name>
    <name evidence="19" type="synonym">murB</name>
    <name evidence="21" type="ORF">Pan216_48590</name>
</gene>
<dbReference type="Pfam" id="PF02873">
    <property type="entry name" value="MurB_C"/>
    <property type="match status" value="1"/>
</dbReference>
<evidence type="ECO:0000259" key="20">
    <source>
        <dbReference type="PROSITE" id="PS51387"/>
    </source>
</evidence>
<comment type="cofactor">
    <cofactor evidence="1 19">
        <name>FAD</name>
        <dbReference type="ChEBI" id="CHEBI:57692"/>
    </cofactor>
</comment>
<feature type="active site" description="Proton donor" evidence="19">
    <location>
        <position position="209"/>
    </location>
</feature>
<dbReference type="InterPro" id="IPR011601">
    <property type="entry name" value="MurB_C"/>
</dbReference>
<dbReference type="GO" id="GO:0008360">
    <property type="term" value="P:regulation of cell shape"/>
    <property type="evidence" value="ECO:0007669"/>
    <property type="project" value="UniProtKB-KW"/>
</dbReference>
<keyword evidence="11 19" id="KW-0521">NADP</keyword>
<evidence type="ECO:0000313" key="21">
    <source>
        <dbReference type="EMBL" id="QDU63978.1"/>
    </source>
</evidence>
<keyword evidence="22" id="KW-1185">Reference proteome</keyword>
<dbReference type="InterPro" id="IPR036635">
    <property type="entry name" value="MurB_C_sf"/>
</dbReference>
<evidence type="ECO:0000313" key="22">
    <source>
        <dbReference type="Proteomes" id="UP000317093"/>
    </source>
</evidence>
<comment type="catalytic activity">
    <reaction evidence="18 19">
        <text>UDP-N-acetyl-alpha-D-muramate + NADP(+) = UDP-N-acetyl-3-O-(1-carboxyvinyl)-alpha-D-glucosamine + NADPH + H(+)</text>
        <dbReference type="Rhea" id="RHEA:12248"/>
        <dbReference type="ChEBI" id="CHEBI:15378"/>
        <dbReference type="ChEBI" id="CHEBI:57783"/>
        <dbReference type="ChEBI" id="CHEBI:58349"/>
        <dbReference type="ChEBI" id="CHEBI:68483"/>
        <dbReference type="ChEBI" id="CHEBI:70757"/>
        <dbReference type="EC" id="1.3.1.98"/>
    </reaction>
</comment>
<dbReference type="GO" id="GO:0009252">
    <property type="term" value="P:peptidoglycan biosynthetic process"/>
    <property type="evidence" value="ECO:0007669"/>
    <property type="project" value="UniProtKB-UniRule"/>
</dbReference>
<keyword evidence="8 19" id="KW-0132">Cell division</keyword>
<comment type="pathway">
    <text evidence="4 19">Cell wall biogenesis; peptidoglycan biosynthesis.</text>
</comment>
<evidence type="ECO:0000256" key="18">
    <source>
        <dbReference type="ARBA" id="ARBA00048914"/>
    </source>
</evidence>
<dbReference type="HAMAP" id="MF_00037">
    <property type="entry name" value="MurB"/>
    <property type="match status" value="1"/>
</dbReference>
<organism evidence="21 22">
    <name type="scientific">Kolteria novifilia</name>
    <dbReference type="NCBI Taxonomy" id="2527975"/>
    <lineage>
        <taxon>Bacteria</taxon>
        <taxon>Pseudomonadati</taxon>
        <taxon>Planctomycetota</taxon>
        <taxon>Planctomycetia</taxon>
        <taxon>Kolteriales</taxon>
        <taxon>Kolteriaceae</taxon>
        <taxon>Kolteria</taxon>
    </lineage>
</organism>
<evidence type="ECO:0000256" key="6">
    <source>
        <dbReference type="ARBA" id="ARBA00015188"/>
    </source>
</evidence>
<dbReference type="OrthoDB" id="9804753at2"/>
<feature type="domain" description="FAD-binding PCMH-type" evidence="20">
    <location>
        <begin position="16"/>
        <end position="180"/>
    </location>
</feature>
<evidence type="ECO:0000256" key="2">
    <source>
        <dbReference type="ARBA" id="ARBA00003921"/>
    </source>
</evidence>